<organism evidence="2 3">
    <name type="scientific">Pseudomonas fluorescens</name>
    <dbReference type="NCBI Taxonomy" id="294"/>
    <lineage>
        <taxon>Bacteria</taxon>
        <taxon>Pseudomonadati</taxon>
        <taxon>Pseudomonadota</taxon>
        <taxon>Gammaproteobacteria</taxon>
        <taxon>Pseudomonadales</taxon>
        <taxon>Pseudomonadaceae</taxon>
        <taxon>Pseudomonas</taxon>
    </lineage>
</organism>
<protein>
    <submittedName>
        <fullName evidence="2">Cytochrome c biogenesis protein CcmA</fullName>
    </submittedName>
</protein>
<dbReference type="InterPro" id="IPR027417">
    <property type="entry name" value="P-loop_NTPase"/>
</dbReference>
<dbReference type="InterPro" id="IPR051396">
    <property type="entry name" value="Bact_Antivir_Def_Nuclease"/>
</dbReference>
<dbReference type="Pfam" id="PF13304">
    <property type="entry name" value="AAA_21"/>
    <property type="match status" value="1"/>
</dbReference>
<dbReference type="GO" id="GO:0005524">
    <property type="term" value="F:ATP binding"/>
    <property type="evidence" value="ECO:0007669"/>
    <property type="project" value="InterPro"/>
</dbReference>
<evidence type="ECO:0000313" key="3">
    <source>
        <dbReference type="Proteomes" id="UP000248640"/>
    </source>
</evidence>
<evidence type="ECO:0000259" key="1">
    <source>
        <dbReference type="Pfam" id="PF13304"/>
    </source>
</evidence>
<reference evidence="2 3" key="1">
    <citation type="submission" date="2018-06" db="EMBL/GenBank/DDBJ databases">
        <authorList>
            <consortium name="Pathogen Informatics"/>
            <person name="Doyle S."/>
        </authorList>
    </citation>
    <scope>NUCLEOTIDE SEQUENCE [LARGE SCALE GENOMIC DNA]</scope>
    <source>
        <strain evidence="2 3">NCTC10038</strain>
    </source>
</reference>
<feature type="domain" description="ATPase AAA-type core" evidence="1">
    <location>
        <begin position="571"/>
        <end position="652"/>
    </location>
</feature>
<dbReference type="SUPFAM" id="SSF52540">
    <property type="entry name" value="P-loop containing nucleoside triphosphate hydrolases"/>
    <property type="match status" value="1"/>
</dbReference>
<dbReference type="Gene3D" id="3.40.50.300">
    <property type="entry name" value="P-loop containing nucleotide triphosphate hydrolases"/>
    <property type="match status" value="1"/>
</dbReference>
<dbReference type="Proteomes" id="UP000248640">
    <property type="component" value="Chromosome 1"/>
</dbReference>
<dbReference type="AlphaFoldDB" id="A0A8B4I9C3"/>
<dbReference type="RefSeq" id="WP_053256034.1">
    <property type="nucleotide sequence ID" value="NZ_CBCRXZ010000002.1"/>
</dbReference>
<sequence length="775" mass="86346">MELIAQDVDWTQVRRKIISELSSLRLNGTDADWIILVFAIAHEKSGIDPQLERLSAPEDLRTKIENDFERSGFGVKNALHRLSDEAFSSCLHVVKNHLLIINRDGVRDFTIFMINHILSSSHGVTTSYSRISSFLVAGIAENLRCSSIIDLQPITAQVAIDSIIKYYHLIRDDRSGEAELRRLKLEMHNKDYTEFGFDGVPDYPAQNPVYILDLNRRDVGASSGIKVPKLTPLEEFLDMDVSGEIIVITPQFRTKSHKYALRVLNLLAQRYPINTVINFSTPTAKSFSYGTLIVASSDSRRGKGELLEIDVTRNNPATKGLSYLDTVNLASSIHGIWTEPDTSYNRTLPTVQRIINAQFSDGYIDIPSLCRVMPRKTLGIFQDNEFMGMGNHDKDGGYQSSLLINSAPILESLTESQVNKCLYVIGNNGAGKSFLLCDLVHQLAERGMECAALSVSRADRFPKATGGLERYYALIGESQSLAKRSSASTKSLISLLETPYRFNIFAKILVELGFNQEVYLIRKGKAQKQGEDGNGIISLSLTPPHDQEAIELAKQLDPSAYEIGIVPRQERELHFNNYDIIIPFSNLSSGERNILQLITLLVSTASHNATHFIDEPEISLHVRWQQILPKAFSILAEEFDMSLVVATHSPVMIANATDSNCFCYNVNEGVLELIDLEDRHSVETILLQGFHTYTPHNREVHEKCARLVSDVIERVNTNAGGAKEFGKSAIEDLSTISEIINRTATHDNGAQKQGDLDLIHKAMTAISTVIQAGQQ</sequence>
<proteinExistence type="predicted"/>
<dbReference type="PANTHER" id="PTHR43581">
    <property type="entry name" value="ATP/GTP PHOSPHATASE"/>
    <property type="match status" value="1"/>
</dbReference>
<dbReference type="PANTHER" id="PTHR43581:SF2">
    <property type="entry name" value="EXCINUCLEASE ATPASE SUBUNIT"/>
    <property type="match status" value="1"/>
</dbReference>
<evidence type="ECO:0000313" key="2">
    <source>
        <dbReference type="EMBL" id="SQF91676.1"/>
    </source>
</evidence>
<name>A0A8B4I9C3_PSEFL</name>
<accession>A0A8B4I9C3</accession>
<dbReference type="EMBL" id="LS483372">
    <property type="protein sequence ID" value="SQF91676.1"/>
    <property type="molecule type" value="Genomic_DNA"/>
</dbReference>
<dbReference type="InterPro" id="IPR003959">
    <property type="entry name" value="ATPase_AAA_core"/>
</dbReference>
<dbReference type="GO" id="GO:0016887">
    <property type="term" value="F:ATP hydrolysis activity"/>
    <property type="evidence" value="ECO:0007669"/>
    <property type="project" value="InterPro"/>
</dbReference>
<dbReference type="GeneID" id="61638998"/>
<gene>
    <name evidence="2" type="ORF">NCTC10038_03102</name>
</gene>